<proteinExistence type="predicted"/>
<dbReference type="WBParaSite" id="ACRNAN_scaffold23268.g11613.t1">
    <property type="protein sequence ID" value="ACRNAN_scaffold23268.g11613.t1"/>
    <property type="gene ID" value="ACRNAN_scaffold23268.g11613"/>
</dbReference>
<protein>
    <submittedName>
        <fullName evidence="2">Lectin</fullName>
    </submittedName>
</protein>
<dbReference type="AlphaFoldDB" id="A0A914DF02"/>
<accession>A0A914DF02</accession>
<name>A0A914DF02_9BILA</name>
<reference evidence="2" key="1">
    <citation type="submission" date="2022-11" db="UniProtKB">
        <authorList>
            <consortium name="WormBaseParasite"/>
        </authorList>
    </citation>
    <scope>IDENTIFICATION</scope>
</reference>
<evidence type="ECO:0000313" key="2">
    <source>
        <dbReference type="WBParaSite" id="ACRNAN_scaffold23268.g11613.t1"/>
    </source>
</evidence>
<dbReference type="InterPro" id="IPR013320">
    <property type="entry name" value="ConA-like_dom_sf"/>
</dbReference>
<dbReference type="SUPFAM" id="SSF49899">
    <property type="entry name" value="Concanavalin A-like lectins/glucanases"/>
    <property type="match status" value="1"/>
</dbReference>
<evidence type="ECO:0000313" key="1">
    <source>
        <dbReference type="Proteomes" id="UP000887540"/>
    </source>
</evidence>
<keyword evidence="1" id="KW-1185">Reference proteome</keyword>
<dbReference type="Gene3D" id="2.60.120.200">
    <property type="match status" value="1"/>
</dbReference>
<organism evidence="1 2">
    <name type="scientific">Acrobeloides nanus</name>
    <dbReference type="NCBI Taxonomy" id="290746"/>
    <lineage>
        <taxon>Eukaryota</taxon>
        <taxon>Metazoa</taxon>
        <taxon>Ecdysozoa</taxon>
        <taxon>Nematoda</taxon>
        <taxon>Chromadorea</taxon>
        <taxon>Rhabditida</taxon>
        <taxon>Tylenchina</taxon>
        <taxon>Cephalobomorpha</taxon>
        <taxon>Cephaloboidea</taxon>
        <taxon>Cephalobidae</taxon>
        <taxon>Acrobeloides</taxon>
    </lineage>
</organism>
<dbReference type="Proteomes" id="UP000887540">
    <property type="component" value="Unplaced"/>
</dbReference>
<dbReference type="Pfam" id="PF13385">
    <property type="entry name" value="Laminin_G_3"/>
    <property type="match status" value="1"/>
</dbReference>
<sequence>MMFTPADDGNSPKFTIYNGNDNAVWANQGTVDLPVGKWTHVAITLQGNVLTIYFNATLTGQDTIYAAPNQIYGTDIPATNYIGRSQYSNDPYLNATVDDFRLYNGAFSAAQVAALYNKQI</sequence>